<keyword evidence="1" id="KW-1133">Transmembrane helix</keyword>
<organism evidence="2 3">
    <name type="scientific">Aureobasidium melanogenum</name>
    <name type="common">Aureobasidium pullulans var. melanogenum</name>
    <dbReference type="NCBI Taxonomy" id="46634"/>
    <lineage>
        <taxon>Eukaryota</taxon>
        <taxon>Fungi</taxon>
        <taxon>Dikarya</taxon>
        <taxon>Ascomycota</taxon>
        <taxon>Pezizomycotina</taxon>
        <taxon>Dothideomycetes</taxon>
        <taxon>Dothideomycetidae</taxon>
        <taxon>Dothideales</taxon>
        <taxon>Saccotheciaceae</taxon>
        <taxon>Aureobasidium</taxon>
    </lineage>
</organism>
<proteinExistence type="predicted"/>
<dbReference type="OrthoDB" id="5396681at2759"/>
<sequence length="192" mass="22138">MAALRDYYVELLDNEDFPFRLGCRKSIQDFAADTASNIMWIKMQVHRLDLLAEIISDRKDLVAQHFQNQVAERTEQLNHNLEKEAIVMRIITIVTLVYLPATFVSTFFSTDDVHYQASRDSGSETSYSHLAMMRWLQVTLPLTFVTILGAWVAFKTATISRKSAEMKINLIERKDKVKTKWGFPKDIESGKT</sequence>
<feature type="transmembrane region" description="Helical" evidence="1">
    <location>
        <begin position="135"/>
        <end position="154"/>
    </location>
</feature>
<protein>
    <submittedName>
        <fullName evidence="2">Uncharacterized protein</fullName>
    </submittedName>
</protein>
<dbReference type="EMBL" id="JAHFXF010000110">
    <property type="protein sequence ID" value="KAG9696162.1"/>
    <property type="molecule type" value="Genomic_DNA"/>
</dbReference>
<dbReference type="AlphaFoldDB" id="A0A9P8EPW9"/>
<gene>
    <name evidence="2" type="ORF">KCU76_g3935</name>
</gene>
<feature type="non-terminal residue" evidence="2">
    <location>
        <position position="192"/>
    </location>
</feature>
<evidence type="ECO:0000256" key="1">
    <source>
        <dbReference type="SAM" id="Phobius"/>
    </source>
</evidence>
<evidence type="ECO:0000313" key="3">
    <source>
        <dbReference type="Proteomes" id="UP000779574"/>
    </source>
</evidence>
<keyword evidence="1" id="KW-0812">Transmembrane</keyword>
<dbReference type="Gene3D" id="1.20.58.340">
    <property type="entry name" value="Magnesium transport protein CorA, transmembrane region"/>
    <property type="match status" value="1"/>
</dbReference>
<comment type="caution">
    <text evidence="2">The sequence shown here is derived from an EMBL/GenBank/DDBJ whole genome shotgun (WGS) entry which is preliminary data.</text>
</comment>
<reference evidence="2" key="1">
    <citation type="journal article" date="2021" name="J Fungi (Basel)">
        <title>Virulence traits and population genomics of the black yeast Aureobasidium melanogenum.</title>
        <authorList>
            <person name="Cernosa A."/>
            <person name="Sun X."/>
            <person name="Gostincar C."/>
            <person name="Fang C."/>
            <person name="Gunde-Cimerman N."/>
            <person name="Song Z."/>
        </authorList>
    </citation>
    <scope>NUCLEOTIDE SEQUENCE</scope>
    <source>
        <strain evidence="2">EXF-9911</strain>
    </source>
</reference>
<name>A0A9P8EPW9_AURME</name>
<feature type="transmembrane region" description="Helical" evidence="1">
    <location>
        <begin position="86"/>
        <end position="108"/>
    </location>
</feature>
<accession>A0A9P8EPW9</accession>
<keyword evidence="1" id="KW-0472">Membrane</keyword>
<reference evidence="2" key="2">
    <citation type="submission" date="2021-08" db="EMBL/GenBank/DDBJ databases">
        <authorList>
            <person name="Gostincar C."/>
            <person name="Sun X."/>
            <person name="Song Z."/>
            <person name="Gunde-Cimerman N."/>
        </authorList>
    </citation>
    <scope>NUCLEOTIDE SEQUENCE</scope>
    <source>
        <strain evidence="2">EXF-9911</strain>
    </source>
</reference>
<dbReference type="Proteomes" id="UP000779574">
    <property type="component" value="Unassembled WGS sequence"/>
</dbReference>
<evidence type="ECO:0000313" key="2">
    <source>
        <dbReference type="EMBL" id="KAG9696162.1"/>
    </source>
</evidence>